<name>A0ACB9FLU5_ARCLA</name>
<comment type="caution">
    <text evidence="1">The sequence shown here is derived from an EMBL/GenBank/DDBJ whole genome shotgun (WGS) entry which is preliminary data.</text>
</comment>
<gene>
    <name evidence="1" type="ORF">L6452_03318</name>
</gene>
<organism evidence="1 2">
    <name type="scientific">Arctium lappa</name>
    <name type="common">Greater burdock</name>
    <name type="synonym">Lappa major</name>
    <dbReference type="NCBI Taxonomy" id="4217"/>
    <lineage>
        <taxon>Eukaryota</taxon>
        <taxon>Viridiplantae</taxon>
        <taxon>Streptophyta</taxon>
        <taxon>Embryophyta</taxon>
        <taxon>Tracheophyta</taxon>
        <taxon>Spermatophyta</taxon>
        <taxon>Magnoliopsida</taxon>
        <taxon>eudicotyledons</taxon>
        <taxon>Gunneridae</taxon>
        <taxon>Pentapetalae</taxon>
        <taxon>asterids</taxon>
        <taxon>campanulids</taxon>
        <taxon>Asterales</taxon>
        <taxon>Asteraceae</taxon>
        <taxon>Carduoideae</taxon>
        <taxon>Cardueae</taxon>
        <taxon>Arctiinae</taxon>
        <taxon>Arctium</taxon>
    </lineage>
</organism>
<protein>
    <submittedName>
        <fullName evidence="1">Uncharacterized protein</fullName>
    </submittedName>
</protein>
<sequence length="160" mass="18620">MFLNCLTSKEVRALLVNWCRDLPFDISTIEELLVEFGSRIVNKLKAKVRETSSLLEVNGNSRREDEGQKIKRLRKRDFLSLRSSLLPGYFILMDAFSVSSAWESIEVVFNEEREIWPLVKCGGQQWGILDNWRKPDPIRPFFFLNLNLWTGGGYYQAGVR</sequence>
<reference evidence="1 2" key="2">
    <citation type="journal article" date="2022" name="Mol. Ecol. Resour.">
        <title>The genomes of chicory, endive, great burdock and yacon provide insights into Asteraceae paleo-polyploidization history and plant inulin production.</title>
        <authorList>
            <person name="Fan W."/>
            <person name="Wang S."/>
            <person name="Wang H."/>
            <person name="Wang A."/>
            <person name="Jiang F."/>
            <person name="Liu H."/>
            <person name="Zhao H."/>
            <person name="Xu D."/>
            <person name="Zhang Y."/>
        </authorList>
    </citation>
    <scope>NUCLEOTIDE SEQUENCE [LARGE SCALE GENOMIC DNA]</scope>
    <source>
        <strain evidence="2">cv. Niubang</strain>
    </source>
</reference>
<dbReference type="Proteomes" id="UP001055879">
    <property type="component" value="Linkage Group LG01"/>
</dbReference>
<keyword evidence="2" id="KW-1185">Reference proteome</keyword>
<evidence type="ECO:0000313" key="1">
    <source>
        <dbReference type="EMBL" id="KAI3772142.1"/>
    </source>
</evidence>
<reference evidence="2" key="1">
    <citation type="journal article" date="2022" name="Mol. Ecol. Resour.">
        <title>The genomes of chicory, endive, great burdock and yacon provide insights into Asteraceae palaeo-polyploidization history and plant inulin production.</title>
        <authorList>
            <person name="Fan W."/>
            <person name="Wang S."/>
            <person name="Wang H."/>
            <person name="Wang A."/>
            <person name="Jiang F."/>
            <person name="Liu H."/>
            <person name="Zhao H."/>
            <person name="Xu D."/>
            <person name="Zhang Y."/>
        </authorList>
    </citation>
    <scope>NUCLEOTIDE SEQUENCE [LARGE SCALE GENOMIC DNA]</scope>
    <source>
        <strain evidence="2">cv. Niubang</strain>
    </source>
</reference>
<dbReference type="EMBL" id="CM042047">
    <property type="protein sequence ID" value="KAI3772142.1"/>
    <property type="molecule type" value="Genomic_DNA"/>
</dbReference>
<proteinExistence type="predicted"/>
<accession>A0ACB9FLU5</accession>
<evidence type="ECO:0000313" key="2">
    <source>
        <dbReference type="Proteomes" id="UP001055879"/>
    </source>
</evidence>